<evidence type="ECO:0000313" key="1">
    <source>
        <dbReference type="EMBL" id="GMH29809.1"/>
    </source>
</evidence>
<dbReference type="EMBL" id="BSYO01000037">
    <property type="protein sequence ID" value="GMH29809.1"/>
    <property type="molecule type" value="Genomic_DNA"/>
</dbReference>
<gene>
    <name evidence="1" type="ORF">Nepgr_031652</name>
</gene>
<organism evidence="1 2">
    <name type="scientific">Nepenthes gracilis</name>
    <name type="common">Slender pitcher plant</name>
    <dbReference type="NCBI Taxonomy" id="150966"/>
    <lineage>
        <taxon>Eukaryota</taxon>
        <taxon>Viridiplantae</taxon>
        <taxon>Streptophyta</taxon>
        <taxon>Embryophyta</taxon>
        <taxon>Tracheophyta</taxon>
        <taxon>Spermatophyta</taxon>
        <taxon>Magnoliopsida</taxon>
        <taxon>eudicotyledons</taxon>
        <taxon>Gunneridae</taxon>
        <taxon>Pentapetalae</taxon>
        <taxon>Caryophyllales</taxon>
        <taxon>Nepenthaceae</taxon>
        <taxon>Nepenthes</taxon>
    </lineage>
</organism>
<dbReference type="Proteomes" id="UP001279734">
    <property type="component" value="Unassembled WGS sequence"/>
</dbReference>
<sequence length="92" mass="10220">MGFAANGTGKPLKFLIYGRTGWIGGLLGKLCEAQGIDYQYGSGRLENQSSLGCDIDDVNQPCLQCRRRHRPAKCRLVRVHKVETIRTNVSEP</sequence>
<accession>A0AAD3TIP3</accession>
<keyword evidence="2" id="KW-1185">Reference proteome</keyword>
<evidence type="ECO:0000313" key="2">
    <source>
        <dbReference type="Proteomes" id="UP001279734"/>
    </source>
</evidence>
<comment type="caution">
    <text evidence="1">The sequence shown here is derived from an EMBL/GenBank/DDBJ whole genome shotgun (WGS) entry which is preliminary data.</text>
</comment>
<proteinExistence type="predicted"/>
<dbReference type="AlphaFoldDB" id="A0AAD3TIP3"/>
<name>A0AAD3TIP3_NEPGR</name>
<reference evidence="1" key="1">
    <citation type="submission" date="2023-05" db="EMBL/GenBank/DDBJ databases">
        <title>Nepenthes gracilis genome sequencing.</title>
        <authorList>
            <person name="Fukushima K."/>
        </authorList>
    </citation>
    <scope>NUCLEOTIDE SEQUENCE</scope>
    <source>
        <strain evidence="1">SING2019-196</strain>
    </source>
</reference>
<evidence type="ECO:0008006" key="3">
    <source>
        <dbReference type="Google" id="ProtNLM"/>
    </source>
</evidence>
<protein>
    <recommendedName>
        <fullName evidence="3">RmlD-like substrate binding domain-containing protein</fullName>
    </recommendedName>
</protein>